<comment type="caution">
    <text evidence="3">The sequence shown here is derived from an EMBL/GenBank/DDBJ whole genome shotgun (WGS) entry which is preliminary data.</text>
</comment>
<dbReference type="eggNOG" id="COG1307">
    <property type="taxonomic scope" value="Bacteria"/>
</dbReference>
<dbReference type="PANTHER" id="PTHR33434">
    <property type="entry name" value="DEGV DOMAIN-CONTAINING PROTEIN DR_1986-RELATED"/>
    <property type="match status" value="1"/>
</dbReference>
<dbReference type="Proteomes" id="UP000196560">
    <property type="component" value="Unassembled WGS sequence"/>
</dbReference>
<keyword evidence="2" id="KW-0446">Lipid-binding</keyword>
<dbReference type="EMBL" id="NFHO01000003">
    <property type="protein sequence ID" value="OUN43721.1"/>
    <property type="molecule type" value="Genomic_DNA"/>
</dbReference>
<dbReference type="Pfam" id="PF02645">
    <property type="entry name" value="DegV"/>
    <property type="match status" value="1"/>
</dbReference>
<keyword evidence="4" id="KW-1185">Reference proteome</keyword>
<dbReference type="SUPFAM" id="SSF82549">
    <property type="entry name" value="DAK1/DegV-like"/>
    <property type="match status" value="1"/>
</dbReference>
<evidence type="ECO:0000256" key="1">
    <source>
        <dbReference type="ARBA" id="ARBA00003238"/>
    </source>
</evidence>
<dbReference type="NCBIfam" id="TIGR00762">
    <property type="entry name" value="DegV"/>
    <property type="match status" value="1"/>
</dbReference>
<dbReference type="GO" id="GO:0008289">
    <property type="term" value="F:lipid binding"/>
    <property type="evidence" value="ECO:0007669"/>
    <property type="project" value="UniProtKB-KW"/>
</dbReference>
<organism evidence="3 4">
    <name type="scientific">Enorma massiliensis</name>
    <dbReference type="NCBI Taxonomy" id="1472761"/>
    <lineage>
        <taxon>Bacteria</taxon>
        <taxon>Bacillati</taxon>
        <taxon>Actinomycetota</taxon>
        <taxon>Coriobacteriia</taxon>
        <taxon>Coriobacteriales</taxon>
        <taxon>Coriobacteriaceae</taxon>
        <taxon>Enorma</taxon>
    </lineage>
</organism>
<proteinExistence type="predicted"/>
<evidence type="ECO:0000313" key="3">
    <source>
        <dbReference type="EMBL" id="OUN43721.1"/>
    </source>
</evidence>
<protein>
    <submittedName>
        <fullName evidence="3">Fatty acid-binding protein DegV</fullName>
    </submittedName>
</protein>
<comment type="function">
    <text evidence="1">May bind long-chain fatty acids, such as palmitate, and may play a role in lipid transport or fatty acid metabolism.</text>
</comment>
<dbReference type="InterPro" id="IPR003797">
    <property type="entry name" value="DegV"/>
</dbReference>
<dbReference type="PANTHER" id="PTHR33434:SF3">
    <property type="entry name" value="DEGV DOMAIN-CONTAINING PROTEIN YITS"/>
    <property type="match status" value="1"/>
</dbReference>
<gene>
    <name evidence="3" type="ORF">B5G21_03270</name>
</gene>
<dbReference type="Gene3D" id="2.20.28.50">
    <property type="entry name" value="degv family protein"/>
    <property type="match status" value="1"/>
</dbReference>
<accession>A0A1Y3U4P1</accession>
<dbReference type="STRING" id="1118060.GCA_000311845_01252"/>
<evidence type="ECO:0000313" key="4">
    <source>
        <dbReference type="Proteomes" id="UP000196560"/>
    </source>
</evidence>
<sequence>MGSFVLSCESTADYPRSFFEARGIEYIMFHYELDGVVHEDDLYQSVTPEAFFGALKAGSTSKTSQVSVGEYTEFWKPMLEAGKDVLHLTLSSGISGTYNSAVIAARDLEAQYPDRTVRVVDSLAASAGYGLLMDYLADMRDAGATLDEAATWAEEHKLNVNHWFFVSDLDCLKRGGRVSSTSALIATALKICPVMNVDYQGKLIPREKIRTKKKAIVELVKNMMAHVENGAAYTGKCSISHSACREDAEEVARLIGEQIPALKGNIAINNIGTVIGSHTGPGTVALFFMGDKRVD</sequence>
<evidence type="ECO:0000256" key="2">
    <source>
        <dbReference type="ARBA" id="ARBA00023121"/>
    </source>
</evidence>
<dbReference type="AlphaFoldDB" id="A0A1Y3U4P1"/>
<name>A0A1Y3U4P1_9ACTN</name>
<reference evidence="4" key="1">
    <citation type="submission" date="2017-04" db="EMBL/GenBank/DDBJ databases">
        <title>Function of individual gut microbiota members based on whole genome sequencing of pure cultures obtained from chicken caecum.</title>
        <authorList>
            <person name="Medvecky M."/>
            <person name="Cejkova D."/>
            <person name="Polansky O."/>
            <person name="Karasova D."/>
            <person name="Kubasova T."/>
            <person name="Cizek A."/>
            <person name="Rychlik I."/>
        </authorList>
    </citation>
    <scope>NUCLEOTIDE SEQUENCE [LARGE SCALE GENOMIC DNA]</scope>
    <source>
        <strain evidence="4">An70</strain>
    </source>
</reference>
<dbReference type="InterPro" id="IPR050270">
    <property type="entry name" value="DegV_domain_contain"/>
</dbReference>
<dbReference type="Gene3D" id="3.40.50.10440">
    <property type="entry name" value="Dihydroxyacetone kinase, domain 1"/>
    <property type="match status" value="1"/>
</dbReference>
<dbReference type="Gene3D" id="3.30.1180.10">
    <property type="match status" value="1"/>
</dbReference>
<dbReference type="RefSeq" id="WP_087186018.1">
    <property type="nucleotide sequence ID" value="NZ_NFHO01000003.1"/>
</dbReference>
<dbReference type="InterPro" id="IPR043168">
    <property type="entry name" value="DegV_C"/>
</dbReference>
<dbReference type="PROSITE" id="PS51482">
    <property type="entry name" value="DEGV"/>
    <property type="match status" value="1"/>
</dbReference>